<feature type="transmembrane region" description="Helical" evidence="1">
    <location>
        <begin position="60"/>
        <end position="78"/>
    </location>
</feature>
<keyword evidence="1" id="KW-0812">Transmembrane</keyword>
<dbReference type="GO" id="GO:0006629">
    <property type="term" value="P:lipid metabolic process"/>
    <property type="evidence" value="ECO:0007669"/>
    <property type="project" value="InterPro"/>
</dbReference>
<evidence type="ECO:0000313" key="4">
    <source>
        <dbReference type="Proteomes" id="UP000256763"/>
    </source>
</evidence>
<comment type="caution">
    <text evidence="3">The sequence shown here is derived from an EMBL/GenBank/DDBJ whole genome shotgun (WGS) entry which is preliminary data.</text>
</comment>
<feature type="domain" description="Fatty acid desaturase" evidence="2">
    <location>
        <begin position="27"/>
        <end position="215"/>
    </location>
</feature>
<dbReference type="Proteomes" id="UP000256763">
    <property type="component" value="Unassembled WGS sequence"/>
</dbReference>
<dbReference type="InterPro" id="IPR005804">
    <property type="entry name" value="FA_desaturase_dom"/>
</dbReference>
<dbReference type="RefSeq" id="WP_116347685.1">
    <property type="nucleotide sequence ID" value="NZ_NFZW01000006.1"/>
</dbReference>
<protein>
    <recommendedName>
        <fullName evidence="2">Fatty acid desaturase domain-containing protein</fullName>
    </recommendedName>
</protein>
<reference evidence="4" key="1">
    <citation type="submission" date="2017-05" db="EMBL/GenBank/DDBJ databases">
        <authorList>
            <person name="Sharma S."/>
            <person name="Sidhu C."/>
            <person name="Pinnaka A.K."/>
        </authorList>
    </citation>
    <scope>NUCLEOTIDE SEQUENCE [LARGE SCALE GENOMIC DNA]</scope>
    <source>
        <strain evidence="4">AK93</strain>
    </source>
</reference>
<organism evidence="3 4">
    <name type="scientific">Alkalilimnicola ehrlichii</name>
    <dbReference type="NCBI Taxonomy" id="351052"/>
    <lineage>
        <taxon>Bacteria</taxon>
        <taxon>Pseudomonadati</taxon>
        <taxon>Pseudomonadota</taxon>
        <taxon>Gammaproteobacteria</taxon>
        <taxon>Chromatiales</taxon>
        <taxon>Ectothiorhodospiraceae</taxon>
        <taxon>Alkalilimnicola</taxon>
    </lineage>
</organism>
<dbReference type="AlphaFoldDB" id="A0A3E0X0S0"/>
<sequence length="233" mass="26837">MKWQDAAFLLAVSINALLIVVFSAHFLIVLPLVLLQGLLLSGLLEALHQSLHYNFFRSRLMNTVFGLFAGAVLLINFTKYRYFHLEHHRSTNAANDPEQVFYKEPPGKLLSLLFAPFYQLLFSAAINRSRYVPAHKRRESAISFLAILAFVLAMTALAFVAPVLVILLYVIPFCVFAWFDYFLNQGEHYGRPLRAKTKRRPCRYRQRHSAPRLLWCLMPVSQLSPRSSRLSHD</sequence>
<evidence type="ECO:0000313" key="3">
    <source>
        <dbReference type="EMBL" id="RFA37886.1"/>
    </source>
</evidence>
<gene>
    <name evidence="3" type="ORF">CAL65_08125</name>
</gene>
<evidence type="ECO:0000259" key="2">
    <source>
        <dbReference type="Pfam" id="PF00487"/>
    </source>
</evidence>
<proteinExistence type="predicted"/>
<feature type="transmembrane region" description="Helical" evidence="1">
    <location>
        <begin position="6"/>
        <end position="39"/>
    </location>
</feature>
<name>A0A3E0X0S0_9GAMM</name>
<keyword evidence="1" id="KW-0472">Membrane</keyword>
<evidence type="ECO:0000256" key="1">
    <source>
        <dbReference type="SAM" id="Phobius"/>
    </source>
</evidence>
<dbReference type="EMBL" id="NFZW01000006">
    <property type="protein sequence ID" value="RFA37886.1"/>
    <property type="molecule type" value="Genomic_DNA"/>
</dbReference>
<feature type="transmembrane region" description="Helical" evidence="1">
    <location>
        <begin position="141"/>
        <end position="160"/>
    </location>
</feature>
<accession>A0A3E0X0S0</accession>
<keyword evidence="4" id="KW-1185">Reference proteome</keyword>
<dbReference type="Pfam" id="PF00487">
    <property type="entry name" value="FA_desaturase"/>
    <property type="match status" value="1"/>
</dbReference>
<keyword evidence="1" id="KW-1133">Transmembrane helix</keyword>